<evidence type="ECO:0000313" key="9">
    <source>
        <dbReference type="Proteomes" id="UP000494206"/>
    </source>
</evidence>
<keyword evidence="2" id="KW-0723">Serine/threonine-protein kinase</keyword>
<gene>
    <name evidence="8" type="ORF">CBOVIS_LOCUS11558</name>
</gene>
<dbReference type="InterPro" id="IPR000719">
    <property type="entry name" value="Prot_kinase_dom"/>
</dbReference>
<evidence type="ECO:0000256" key="4">
    <source>
        <dbReference type="ARBA" id="ARBA00022741"/>
    </source>
</evidence>
<dbReference type="InterPro" id="IPR011009">
    <property type="entry name" value="Kinase-like_dom_sf"/>
</dbReference>
<dbReference type="InterPro" id="IPR050591">
    <property type="entry name" value="GSK-3"/>
</dbReference>
<dbReference type="SUPFAM" id="SSF56112">
    <property type="entry name" value="Protein kinase-like (PK-like)"/>
    <property type="match status" value="1"/>
</dbReference>
<sequence>MPRYRTSDDIIVSRLDDGKETRIQLEDMNLFAYGAFSNVYKGVARTESMHRADVVIKKTWPRHRGSSTEVRILAKLNRLKHKNIVKLLYSYQKEHEIKLIAWQLFRGQYHLQRMDICHRDIKPQNLLFNDETGLLKISDFGSSALEARKDPQPSYHVTRYYRPPELLFGAKIYGCEIDIWSCACVFGELLKGSVFLAGKNATNQAELVLDLLGLPSNEDLRNMRVNESKYRDIVSKHEPDSNGPFPNFSFMTNPNPNIRDRRYYVFNSMITKSEMTESVDILQQIMVYNPFKRLCGHELLMNSYFKQIFKEDVVRMNGKKIGCLTMADWNAVRSGDKTITGESTDE</sequence>
<dbReference type="GO" id="GO:0005634">
    <property type="term" value="C:nucleus"/>
    <property type="evidence" value="ECO:0007669"/>
    <property type="project" value="TreeGrafter"/>
</dbReference>
<dbReference type="PROSITE" id="PS50011">
    <property type="entry name" value="PROTEIN_KINASE_DOM"/>
    <property type="match status" value="1"/>
</dbReference>
<dbReference type="Pfam" id="PF00069">
    <property type="entry name" value="Pkinase"/>
    <property type="match status" value="1"/>
</dbReference>
<dbReference type="PANTHER" id="PTHR24057">
    <property type="entry name" value="GLYCOGEN SYNTHASE KINASE-3 ALPHA"/>
    <property type="match status" value="1"/>
</dbReference>
<keyword evidence="6" id="KW-0067">ATP-binding</keyword>
<dbReference type="PANTHER" id="PTHR24057:SF0">
    <property type="entry name" value="PROTEIN KINASE SHAGGY-RELATED"/>
    <property type="match status" value="1"/>
</dbReference>
<comment type="similarity">
    <text evidence="1">Belongs to the protein kinase superfamily. CMGC Ser/Thr protein kinase family. GSK-3 subfamily.</text>
</comment>
<evidence type="ECO:0000256" key="1">
    <source>
        <dbReference type="ARBA" id="ARBA00005527"/>
    </source>
</evidence>
<evidence type="ECO:0000259" key="7">
    <source>
        <dbReference type="PROSITE" id="PS50011"/>
    </source>
</evidence>
<keyword evidence="5" id="KW-0418">Kinase</keyword>
<name>A0A8S1FC26_9PELO</name>
<dbReference type="GO" id="GO:0005737">
    <property type="term" value="C:cytoplasm"/>
    <property type="evidence" value="ECO:0007669"/>
    <property type="project" value="TreeGrafter"/>
</dbReference>
<reference evidence="8 9" key="1">
    <citation type="submission" date="2020-04" db="EMBL/GenBank/DDBJ databases">
        <authorList>
            <person name="Laetsch R D."/>
            <person name="Stevens L."/>
            <person name="Kumar S."/>
            <person name="Blaxter L. M."/>
        </authorList>
    </citation>
    <scope>NUCLEOTIDE SEQUENCE [LARGE SCALE GENOMIC DNA]</scope>
</reference>
<dbReference type="SMART" id="SM00220">
    <property type="entry name" value="S_TKc"/>
    <property type="match status" value="1"/>
</dbReference>
<keyword evidence="3" id="KW-0808">Transferase</keyword>
<dbReference type="EMBL" id="CADEPM010000009">
    <property type="protein sequence ID" value="CAB3409975.1"/>
    <property type="molecule type" value="Genomic_DNA"/>
</dbReference>
<keyword evidence="4" id="KW-0547">Nucleotide-binding</keyword>
<accession>A0A8S1FC26</accession>
<feature type="domain" description="Protein kinase" evidence="7">
    <location>
        <begin position="25"/>
        <end position="305"/>
    </location>
</feature>
<dbReference type="GO" id="GO:0030154">
    <property type="term" value="P:cell differentiation"/>
    <property type="evidence" value="ECO:0007669"/>
    <property type="project" value="TreeGrafter"/>
</dbReference>
<dbReference type="Gene3D" id="1.10.510.10">
    <property type="entry name" value="Transferase(Phosphotransferase) domain 1"/>
    <property type="match status" value="1"/>
</dbReference>
<evidence type="ECO:0000256" key="2">
    <source>
        <dbReference type="ARBA" id="ARBA00022527"/>
    </source>
</evidence>
<keyword evidence="9" id="KW-1185">Reference proteome</keyword>
<evidence type="ECO:0000256" key="3">
    <source>
        <dbReference type="ARBA" id="ARBA00022679"/>
    </source>
</evidence>
<evidence type="ECO:0000256" key="5">
    <source>
        <dbReference type="ARBA" id="ARBA00022777"/>
    </source>
</evidence>
<dbReference type="InterPro" id="IPR008271">
    <property type="entry name" value="Ser/Thr_kinase_AS"/>
</dbReference>
<protein>
    <recommendedName>
        <fullName evidence="7">Protein kinase domain-containing protein</fullName>
    </recommendedName>
</protein>
<dbReference type="OrthoDB" id="272141at2759"/>
<evidence type="ECO:0000256" key="6">
    <source>
        <dbReference type="ARBA" id="ARBA00022840"/>
    </source>
</evidence>
<organism evidence="8 9">
    <name type="scientific">Caenorhabditis bovis</name>
    <dbReference type="NCBI Taxonomy" id="2654633"/>
    <lineage>
        <taxon>Eukaryota</taxon>
        <taxon>Metazoa</taxon>
        <taxon>Ecdysozoa</taxon>
        <taxon>Nematoda</taxon>
        <taxon>Chromadorea</taxon>
        <taxon>Rhabditida</taxon>
        <taxon>Rhabditina</taxon>
        <taxon>Rhabditomorpha</taxon>
        <taxon>Rhabditoidea</taxon>
        <taxon>Rhabditidae</taxon>
        <taxon>Peloderinae</taxon>
        <taxon>Caenorhabditis</taxon>
    </lineage>
</organism>
<proteinExistence type="inferred from homology"/>
<dbReference type="AlphaFoldDB" id="A0A8S1FC26"/>
<dbReference type="GO" id="GO:0005524">
    <property type="term" value="F:ATP binding"/>
    <property type="evidence" value="ECO:0007669"/>
    <property type="project" value="UniProtKB-KW"/>
</dbReference>
<dbReference type="PROSITE" id="PS00108">
    <property type="entry name" value="PROTEIN_KINASE_ST"/>
    <property type="match status" value="1"/>
</dbReference>
<comment type="caution">
    <text evidence="8">The sequence shown here is derived from an EMBL/GenBank/DDBJ whole genome shotgun (WGS) entry which is preliminary data.</text>
</comment>
<dbReference type="GO" id="GO:0007165">
    <property type="term" value="P:signal transduction"/>
    <property type="evidence" value="ECO:0007669"/>
    <property type="project" value="TreeGrafter"/>
</dbReference>
<dbReference type="GO" id="GO:0004674">
    <property type="term" value="F:protein serine/threonine kinase activity"/>
    <property type="evidence" value="ECO:0007669"/>
    <property type="project" value="UniProtKB-KW"/>
</dbReference>
<dbReference type="Proteomes" id="UP000494206">
    <property type="component" value="Unassembled WGS sequence"/>
</dbReference>
<evidence type="ECO:0000313" key="8">
    <source>
        <dbReference type="EMBL" id="CAB3409975.1"/>
    </source>
</evidence>